<evidence type="ECO:0000313" key="1">
    <source>
        <dbReference type="EMBL" id="MDQ0257818.1"/>
    </source>
</evidence>
<gene>
    <name evidence="1" type="ORF">J2S74_005280</name>
</gene>
<sequence length="107" mass="11960">MLIEAEEHNLDIFRVDIHTNTICTMDYENGYQSCLANPLQADAFRGQCFSLLGALACSCGVFSYCFSRPLKKIKSDLFQWPLAFPAGVAAFHFFESANGNMDFVFLG</sequence>
<organism evidence="1 2">
    <name type="scientific">Evansella vedderi</name>
    <dbReference type="NCBI Taxonomy" id="38282"/>
    <lineage>
        <taxon>Bacteria</taxon>
        <taxon>Bacillati</taxon>
        <taxon>Bacillota</taxon>
        <taxon>Bacilli</taxon>
        <taxon>Bacillales</taxon>
        <taxon>Bacillaceae</taxon>
        <taxon>Evansella</taxon>
    </lineage>
</organism>
<keyword evidence="2" id="KW-1185">Reference proteome</keyword>
<protein>
    <submittedName>
        <fullName evidence="1">Uncharacterized protein</fullName>
    </submittedName>
</protein>
<dbReference type="RefSeq" id="WP_307332144.1">
    <property type="nucleotide sequence ID" value="NZ_JAUSUG010000034.1"/>
</dbReference>
<proteinExistence type="predicted"/>
<reference evidence="1 2" key="1">
    <citation type="submission" date="2023-07" db="EMBL/GenBank/DDBJ databases">
        <title>Genomic Encyclopedia of Type Strains, Phase IV (KMG-IV): sequencing the most valuable type-strain genomes for metagenomic binning, comparative biology and taxonomic classification.</title>
        <authorList>
            <person name="Goeker M."/>
        </authorList>
    </citation>
    <scope>NUCLEOTIDE SEQUENCE [LARGE SCALE GENOMIC DNA]</scope>
    <source>
        <strain evidence="1 2">DSM 9768</strain>
    </source>
</reference>
<dbReference type="EMBL" id="JAUSUG010000034">
    <property type="protein sequence ID" value="MDQ0257818.1"/>
    <property type="molecule type" value="Genomic_DNA"/>
</dbReference>
<evidence type="ECO:0000313" key="2">
    <source>
        <dbReference type="Proteomes" id="UP001230005"/>
    </source>
</evidence>
<comment type="caution">
    <text evidence="1">The sequence shown here is derived from an EMBL/GenBank/DDBJ whole genome shotgun (WGS) entry which is preliminary data.</text>
</comment>
<dbReference type="Proteomes" id="UP001230005">
    <property type="component" value="Unassembled WGS sequence"/>
</dbReference>
<name>A0ABU0A2V2_9BACI</name>
<accession>A0ABU0A2V2</accession>